<dbReference type="InterPro" id="IPR032831">
    <property type="entry name" value="LptM_cons"/>
</dbReference>
<dbReference type="KEGG" id="cbot:ATE48_05230"/>
<sequence length="65" mass="7156">MSRIVLALTALTLLSACGIKGDLERPDPLWNREEAIRRECAAAAERNEPQDARCAQYQSGVQTTP</sequence>
<dbReference type="AlphaFoldDB" id="A0A1B1AFM0"/>
<keyword evidence="3" id="KW-0472">Membrane</keyword>
<feature type="compositionally biased region" description="Polar residues" evidence="7">
    <location>
        <begin position="56"/>
        <end position="65"/>
    </location>
</feature>
<keyword evidence="4" id="KW-0564">Palmitate</keyword>
<evidence type="ECO:0000256" key="6">
    <source>
        <dbReference type="ARBA" id="ARBA00023288"/>
    </source>
</evidence>
<proteinExistence type="predicted"/>
<dbReference type="STRING" id="1759059.ATE48_05230"/>
<dbReference type="NCBIfam" id="NF047847">
    <property type="entry name" value="SS_mature_LptM"/>
    <property type="match status" value="1"/>
</dbReference>
<dbReference type="PROSITE" id="PS51257">
    <property type="entry name" value="PROKAR_LIPOPROTEIN"/>
    <property type="match status" value="1"/>
</dbReference>
<evidence type="ECO:0000256" key="1">
    <source>
        <dbReference type="ARBA" id="ARBA00004459"/>
    </source>
</evidence>
<keyword evidence="9" id="KW-1185">Reference proteome</keyword>
<dbReference type="EMBL" id="CP013244">
    <property type="protein sequence ID" value="ANP45357.1"/>
    <property type="molecule type" value="Genomic_DNA"/>
</dbReference>
<comment type="subcellular location">
    <subcellularLocation>
        <location evidence="1">Cell outer membrane</location>
        <topology evidence="1">Lipid-anchor</topology>
    </subcellularLocation>
</comment>
<keyword evidence="6" id="KW-0449">Lipoprotein</keyword>
<evidence type="ECO:0000256" key="2">
    <source>
        <dbReference type="ARBA" id="ARBA00022729"/>
    </source>
</evidence>
<gene>
    <name evidence="8" type="ORF">ATE48_05230</name>
</gene>
<organism evidence="8 9">
    <name type="scientific">Candidatus Viadribacter manganicus</name>
    <dbReference type="NCBI Taxonomy" id="1759059"/>
    <lineage>
        <taxon>Bacteria</taxon>
        <taxon>Pseudomonadati</taxon>
        <taxon>Pseudomonadota</taxon>
        <taxon>Alphaproteobacteria</taxon>
        <taxon>Hyphomonadales</taxon>
        <taxon>Hyphomonadaceae</taxon>
        <taxon>Candidatus Viadribacter</taxon>
    </lineage>
</organism>
<evidence type="ECO:0000313" key="9">
    <source>
        <dbReference type="Proteomes" id="UP000092498"/>
    </source>
</evidence>
<reference evidence="8 9" key="1">
    <citation type="submission" date="2015-11" db="EMBL/GenBank/DDBJ databases">
        <title>Whole-Genome Sequence of Candidatus Oderbacter manganicum from the National Park Lower Oder Valley, Germany.</title>
        <authorList>
            <person name="Braun B."/>
            <person name="Liere K."/>
            <person name="Szewzyk U."/>
        </authorList>
    </citation>
    <scope>NUCLEOTIDE SEQUENCE [LARGE SCALE GENOMIC DNA]</scope>
    <source>
        <strain evidence="8 9">OTSz_A_272</strain>
    </source>
</reference>
<protein>
    <submittedName>
        <fullName evidence="8">Uncharacterized protein</fullName>
    </submittedName>
</protein>
<evidence type="ECO:0000256" key="4">
    <source>
        <dbReference type="ARBA" id="ARBA00023139"/>
    </source>
</evidence>
<dbReference type="Pfam" id="PF13627">
    <property type="entry name" value="LptM_cons"/>
    <property type="match status" value="1"/>
</dbReference>
<evidence type="ECO:0000256" key="3">
    <source>
        <dbReference type="ARBA" id="ARBA00023136"/>
    </source>
</evidence>
<evidence type="ECO:0000256" key="7">
    <source>
        <dbReference type="SAM" id="MobiDB-lite"/>
    </source>
</evidence>
<dbReference type="InParanoid" id="A0A1B1AFM0"/>
<dbReference type="RefSeq" id="WP_066768516.1">
    <property type="nucleotide sequence ID" value="NZ_CP013244.1"/>
</dbReference>
<evidence type="ECO:0000313" key="8">
    <source>
        <dbReference type="EMBL" id="ANP45357.1"/>
    </source>
</evidence>
<accession>A0A1B1AFM0</accession>
<dbReference type="Proteomes" id="UP000092498">
    <property type="component" value="Chromosome"/>
</dbReference>
<keyword evidence="5" id="KW-0998">Cell outer membrane</keyword>
<feature type="region of interest" description="Disordered" evidence="7">
    <location>
        <begin position="46"/>
        <end position="65"/>
    </location>
</feature>
<name>A0A1B1AFM0_9PROT</name>
<evidence type="ECO:0000256" key="5">
    <source>
        <dbReference type="ARBA" id="ARBA00023237"/>
    </source>
</evidence>
<keyword evidence="2" id="KW-0732">Signal</keyword>
<dbReference type="GO" id="GO:0009279">
    <property type="term" value="C:cell outer membrane"/>
    <property type="evidence" value="ECO:0007669"/>
    <property type="project" value="UniProtKB-SubCell"/>
</dbReference>